<dbReference type="AlphaFoldDB" id="A0A4C1XV56"/>
<keyword evidence="2" id="KW-1185">Reference proteome</keyword>
<gene>
    <name evidence="1" type="ORF">EVAR_40535_1</name>
</gene>
<organism evidence="1 2">
    <name type="scientific">Eumeta variegata</name>
    <name type="common">Bagworm moth</name>
    <name type="synonym">Eumeta japonica</name>
    <dbReference type="NCBI Taxonomy" id="151549"/>
    <lineage>
        <taxon>Eukaryota</taxon>
        <taxon>Metazoa</taxon>
        <taxon>Ecdysozoa</taxon>
        <taxon>Arthropoda</taxon>
        <taxon>Hexapoda</taxon>
        <taxon>Insecta</taxon>
        <taxon>Pterygota</taxon>
        <taxon>Neoptera</taxon>
        <taxon>Endopterygota</taxon>
        <taxon>Lepidoptera</taxon>
        <taxon>Glossata</taxon>
        <taxon>Ditrysia</taxon>
        <taxon>Tineoidea</taxon>
        <taxon>Psychidae</taxon>
        <taxon>Oiketicinae</taxon>
        <taxon>Eumeta</taxon>
    </lineage>
</organism>
<name>A0A4C1XV56_EUMVA</name>
<reference evidence="1 2" key="1">
    <citation type="journal article" date="2019" name="Commun. Biol.">
        <title>The bagworm genome reveals a unique fibroin gene that provides high tensile strength.</title>
        <authorList>
            <person name="Kono N."/>
            <person name="Nakamura H."/>
            <person name="Ohtoshi R."/>
            <person name="Tomita M."/>
            <person name="Numata K."/>
            <person name="Arakawa K."/>
        </authorList>
    </citation>
    <scope>NUCLEOTIDE SEQUENCE [LARGE SCALE GENOMIC DNA]</scope>
</reference>
<sequence length="70" mass="7435">MVRTLSKRTSRYSVHVTGVRDKSKPGGCCIKIPSEGAAVTYLSSSGGSVVKASDLNVSIRFDPDHGRIAQ</sequence>
<dbReference type="Proteomes" id="UP000299102">
    <property type="component" value="Unassembled WGS sequence"/>
</dbReference>
<protein>
    <submittedName>
        <fullName evidence="1">Uncharacterized protein</fullName>
    </submittedName>
</protein>
<accession>A0A4C1XV56</accession>
<proteinExistence type="predicted"/>
<evidence type="ECO:0000313" key="1">
    <source>
        <dbReference type="EMBL" id="GBP66943.1"/>
    </source>
</evidence>
<comment type="caution">
    <text evidence="1">The sequence shown here is derived from an EMBL/GenBank/DDBJ whole genome shotgun (WGS) entry which is preliminary data.</text>
</comment>
<dbReference type="EMBL" id="BGZK01000972">
    <property type="protein sequence ID" value="GBP66943.1"/>
    <property type="molecule type" value="Genomic_DNA"/>
</dbReference>
<evidence type="ECO:0000313" key="2">
    <source>
        <dbReference type="Proteomes" id="UP000299102"/>
    </source>
</evidence>